<dbReference type="Proteomes" id="UP000435423">
    <property type="component" value="Unassembled WGS sequence"/>
</dbReference>
<evidence type="ECO:0000256" key="6">
    <source>
        <dbReference type="ARBA" id="ARBA00023316"/>
    </source>
</evidence>
<evidence type="ECO:0000313" key="9">
    <source>
        <dbReference type="EMBL" id="MWV56957.1"/>
    </source>
</evidence>
<dbReference type="Pfam" id="PF02388">
    <property type="entry name" value="FemAB"/>
    <property type="match status" value="1"/>
</dbReference>
<evidence type="ECO:0000313" key="10">
    <source>
        <dbReference type="Proteomes" id="UP000435060"/>
    </source>
</evidence>
<dbReference type="PANTHER" id="PTHR36174:SF1">
    <property type="entry name" value="LIPID II:GLYCINE GLYCYLTRANSFERASE"/>
    <property type="match status" value="1"/>
</dbReference>
<dbReference type="GO" id="GO:0009252">
    <property type="term" value="P:peptidoglycan biosynthetic process"/>
    <property type="evidence" value="ECO:0007669"/>
    <property type="project" value="UniProtKB-KW"/>
</dbReference>
<evidence type="ECO:0000256" key="5">
    <source>
        <dbReference type="ARBA" id="ARBA00023315"/>
    </source>
</evidence>
<dbReference type="PROSITE" id="PS51191">
    <property type="entry name" value="FEMABX"/>
    <property type="match status" value="1"/>
</dbReference>
<evidence type="ECO:0000313" key="11">
    <source>
        <dbReference type="Proteomes" id="UP000435423"/>
    </source>
</evidence>
<protein>
    <submittedName>
        <fullName evidence="9">Peptidoglycan bridge formation glycyltransferase FemA/FemB family protein</fullName>
    </submittedName>
</protein>
<gene>
    <name evidence="8" type="ORF">GGG87_08105</name>
    <name evidence="9" type="ORF">GGH11_08210</name>
</gene>
<name>A0A6I4RJH0_9STRE</name>
<evidence type="ECO:0000313" key="8">
    <source>
        <dbReference type="EMBL" id="MTB64958.1"/>
    </source>
</evidence>
<dbReference type="EMBL" id="WLCG01000011">
    <property type="protein sequence ID" value="MTB64958.1"/>
    <property type="molecule type" value="Genomic_DNA"/>
</dbReference>
<dbReference type="GO" id="GO:0016755">
    <property type="term" value="F:aminoacyltransferase activity"/>
    <property type="evidence" value="ECO:0007669"/>
    <property type="project" value="InterPro"/>
</dbReference>
<dbReference type="GO" id="GO:0071555">
    <property type="term" value="P:cell wall organization"/>
    <property type="evidence" value="ECO:0007669"/>
    <property type="project" value="UniProtKB-KW"/>
</dbReference>
<reference evidence="9 11" key="1">
    <citation type="submission" date="2019-10" db="EMBL/GenBank/DDBJ databases">
        <title>Streptococcis sp, isolated from the respiratory tract of Marmot.</title>
        <authorList>
            <person name="Zhang G."/>
        </authorList>
    </citation>
    <scope>NUCLEOTIDE SEQUENCE [LARGE SCALE GENOMIC DNA]</scope>
    <source>
        <strain evidence="9">Zg-70</strain>
        <strain evidence="11">zg-70</strain>
    </source>
</reference>
<keyword evidence="4" id="KW-0573">Peptidoglycan synthesis</keyword>
<evidence type="ECO:0000256" key="2">
    <source>
        <dbReference type="ARBA" id="ARBA00022679"/>
    </source>
</evidence>
<dbReference type="RefSeq" id="WP_154608812.1">
    <property type="nucleotide sequence ID" value="NZ_CP072115.1"/>
</dbReference>
<dbReference type="AlphaFoldDB" id="A0A6I4RJH0"/>
<organism evidence="9 11">
    <name type="scientific">Streptococcus zhangguiae</name>
    <dbReference type="NCBI Taxonomy" id="2664091"/>
    <lineage>
        <taxon>Bacteria</taxon>
        <taxon>Bacillati</taxon>
        <taxon>Bacillota</taxon>
        <taxon>Bacilli</taxon>
        <taxon>Lactobacillales</taxon>
        <taxon>Streptococcaceae</taxon>
        <taxon>Streptococcus</taxon>
    </lineage>
</organism>
<keyword evidence="6" id="KW-0961">Cell wall biogenesis/degradation</keyword>
<dbReference type="SUPFAM" id="SSF55729">
    <property type="entry name" value="Acyl-CoA N-acyltransferases (Nat)"/>
    <property type="match status" value="2"/>
</dbReference>
<dbReference type="EMBL" id="WUBJ01000010">
    <property type="protein sequence ID" value="MWV56957.1"/>
    <property type="molecule type" value="Genomic_DNA"/>
</dbReference>
<sequence>MYSYKLNIPAEVHDEFVQSQPQANLLQSSSWAKIKDNWQSQRVAFYKDDEIVGVATILIQTLPLGFTIFYIPRGPIFDYENTDLLHYIVKTLKELGKKSKALFVKFDPAIIYCIHSDQADKTPNLSALNIIQNLQEAGADWTGLTTDLAANIQPRYQANIYANQFHFDRLSKTMKRKIKTARQKNVEIVIGGNELVEEFARVMKKTEDRKQINLRSADYYQKLIDTYPKHSFIAVARFHIADRLTAIQEELAKLKDAETKFTEKTKEAKRLENSKAQERLTEEFVWLQDKYEKENCPDSIPIAGTLNLQCGQVSDNLYAGTDTEYGQYQGSVLVWYETVDYLFKRGYRSQNMGGLENTLDGGLYKFKIQFLPTVEELIGEFNLPTSPFYSLFNFAYKLRKKMRTKHS</sequence>
<keyword evidence="7" id="KW-0175">Coiled coil</keyword>
<dbReference type="Gene3D" id="3.40.630.30">
    <property type="match status" value="2"/>
</dbReference>
<dbReference type="InterPro" id="IPR050644">
    <property type="entry name" value="PG_Glycine_Bridge_Synth"/>
</dbReference>
<proteinExistence type="inferred from homology"/>
<evidence type="ECO:0000256" key="4">
    <source>
        <dbReference type="ARBA" id="ARBA00022984"/>
    </source>
</evidence>
<evidence type="ECO:0000256" key="7">
    <source>
        <dbReference type="SAM" id="Coils"/>
    </source>
</evidence>
<keyword evidence="3" id="KW-0133">Cell shape</keyword>
<keyword evidence="10" id="KW-1185">Reference proteome</keyword>
<keyword evidence="5" id="KW-0012">Acyltransferase</keyword>
<feature type="coiled-coil region" evidence="7">
    <location>
        <begin position="244"/>
        <end position="274"/>
    </location>
</feature>
<comment type="caution">
    <text evidence="9">The sequence shown here is derived from an EMBL/GenBank/DDBJ whole genome shotgun (WGS) entry which is preliminary data.</text>
</comment>
<evidence type="ECO:0000256" key="3">
    <source>
        <dbReference type="ARBA" id="ARBA00022960"/>
    </source>
</evidence>
<dbReference type="InterPro" id="IPR016181">
    <property type="entry name" value="Acyl_CoA_acyltransferase"/>
</dbReference>
<comment type="similarity">
    <text evidence="1">Belongs to the FemABX family.</text>
</comment>
<dbReference type="PANTHER" id="PTHR36174">
    <property type="entry name" value="LIPID II:GLYCINE GLYCYLTRANSFERASE"/>
    <property type="match status" value="1"/>
</dbReference>
<reference evidence="8 10" key="2">
    <citation type="submission" date="2019-11" db="EMBL/GenBank/DDBJ databases">
        <title>Streptococcis sp. isolated from the respiratory tract of Marmot.</title>
        <authorList>
            <person name="Zhang G."/>
        </authorList>
    </citation>
    <scope>NUCLEOTIDE SEQUENCE [LARGE SCALE GENOMIC DNA]</scope>
    <source>
        <strain evidence="10">zg-86</strain>
        <strain evidence="8">Zg-86</strain>
    </source>
</reference>
<dbReference type="Proteomes" id="UP000435060">
    <property type="component" value="Unassembled WGS sequence"/>
</dbReference>
<keyword evidence="2" id="KW-0808">Transferase</keyword>
<dbReference type="GO" id="GO:0008360">
    <property type="term" value="P:regulation of cell shape"/>
    <property type="evidence" value="ECO:0007669"/>
    <property type="project" value="UniProtKB-KW"/>
</dbReference>
<dbReference type="Gene3D" id="1.20.58.90">
    <property type="match status" value="1"/>
</dbReference>
<evidence type="ECO:0000256" key="1">
    <source>
        <dbReference type="ARBA" id="ARBA00009943"/>
    </source>
</evidence>
<accession>A0A6I4RJH0</accession>
<dbReference type="InterPro" id="IPR003447">
    <property type="entry name" value="FEMABX"/>
</dbReference>